<accession>A0A3M3ALE9</accession>
<dbReference type="Proteomes" id="UP000272627">
    <property type="component" value="Unassembled WGS sequence"/>
</dbReference>
<dbReference type="Gene3D" id="3.40.50.300">
    <property type="entry name" value="P-loop containing nucleotide triphosphate hydrolases"/>
    <property type="match status" value="1"/>
</dbReference>
<organism evidence="1 3">
    <name type="scientific">Pseudomonas amygdali pv. eriobotryae</name>
    <dbReference type="NCBI Taxonomy" id="129137"/>
    <lineage>
        <taxon>Bacteria</taxon>
        <taxon>Pseudomonadati</taxon>
        <taxon>Pseudomonadota</taxon>
        <taxon>Gammaproteobacteria</taxon>
        <taxon>Pseudomonadales</taxon>
        <taxon>Pseudomonadaceae</taxon>
        <taxon>Pseudomonas</taxon>
        <taxon>Pseudomonas amygdali</taxon>
    </lineage>
</organism>
<proteinExistence type="predicted"/>
<name>A0A3M3ALE9_PSEA0</name>
<dbReference type="SUPFAM" id="SSF53795">
    <property type="entry name" value="PEP carboxykinase-like"/>
    <property type="match status" value="1"/>
</dbReference>
<dbReference type="InterPro" id="IPR027417">
    <property type="entry name" value="P-loop_NTPase"/>
</dbReference>
<evidence type="ECO:0000313" key="4">
    <source>
        <dbReference type="Proteomes" id="UP000275613"/>
    </source>
</evidence>
<dbReference type="EMBL" id="RBOA01000184">
    <property type="protein sequence ID" value="RMM01182.1"/>
    <property type="molecule type" value="Genomic_DNA"/>
</dbReference>
<sequence>MLAAGRPFCISALAIALYHHPGEPVLMSRYLCNGRYRFELDDQTSGSALAQRLRVFLAPYFAEVADDGQTTVDLRVRLHDSTAFKPEWIGLCVTPDIIRETYAPGFTLRVLRGHDPQAGLDYAWDADTQVGYRIDRARHTVDFHGDENAFIHLIELVRYYGLLVEQAKGSVIMHASAVVGPDGGIVAIGGAKGAGKTTTMLDLVLSEGYLYFSGDKLLLDCIDGRVRARGWPDYPHVGVGTLRTHPELAKRLDLAAVADDLSIAHTEKRLCMPETMRAALKASPEGCGWLQTVVLPNVAARGKLQIHAMGHDAILEQIHSPTLFEWPHRFVTSTWHGLLDATSLTDTVPAQIVRGLLGVQWQSRVGVTRELISA</sequence>
<dbReference type="Proteomes" id="UP000275613">
    <property type="component" value="Unassembled WGS sequence"/>
</dbReference>
<dbReference type="EMBL" id="RBPV01000211">
    <property type="protein sequence ID" value="RMO59297.1"/>
    <property type="molecule type" value="Genomic_DNA"/>
</dbReference>
<evidence type="ECO:0000313" key="3">
    <source>
        <dbReference type="Proteomes" id="UP000272627"/>
    </source>
</evidence>
<gene>
    <name evidence="2" type="ORF">ALQ39_04603</name>
    <name evidence="1" type="ORF">ALQ86_05374</name>
</gene>
<evidence type="ECO:0008006" key="5">
    <source>
        <dbReference type="Google" id="ProtNLM"/>
    </source>
</evidence>
<comment type="caution">
    <text evidence="1">The sequence shown here is derived from an EMBL/GenBank/DDBJ whole genome shotgun (WGS) entry which is preliminary data.</text>
</comment>
<evidence type="ECO:0000313" key="1">
    <source>
        <dbReference type="EMBL" id="RMM01182.1"/>
    </source>
</evidence>
<protein>
    <recommendedName>
        <fullName evidence="5">HPr kinase</fullName>
    </recommendedName>
</protein>
<dbReference type="AlphaFoldDB" id="A0A3M3ALE9"/>
<evidence type="ECO:0000313" key="2">
    <source>
        <dbReference type="EMBL" id="RMO59297.1"/>
    </source>
</evidence>
<reference evidence="3 4" key="1">
    <citation type="submission" date="2018-08" db="EMBL/GenBank/DDBJ databases">
        <title>Recombination of ecologically and evolutionarily significant loci maintains genetic cohesion in the Pseudomonas syringae species complex.</title>
        <authorList>
            <person name="Dillon M."/>
            <person name="Thakur S."/>
            <person name="Almeida R.N.D."/>
            <person name="Weir B.S."/>
            <person name="Guttman D.S."/>
        </authorList>
    </citation>
    <scope>NUCLEOTIDE SEQUENCE [LARGE SCALE GENOMIC DNA]</scope>
    <source>
        <strain evidence="2 4">ICMP 4316</strain>
        <strain evidence="1 3">ICMP 8636</strain>
    </source>
</reference>